<comment type="similarity">
    <text evidence="1">Belongs to the TRAFAC class dynamin-like GTPase superfamily. IRG family.</text>
</comment>
<organism evidence="6 7">
    <name type="scientific">Pleurodeles waltl</name>
    <name type="common">Iberian ribbed newt</name>
    <dbReference type="NCBI Taxonomy" id="8319"/>
    <lineage>
        <taxon>Eukaryota</taxon>
        <taxon>Metazoa</taxon>
        <taxon>Chordata</taxon>
        <taxon>Craniata</taxon>
        <taxon>Vertebrata</taxon>
        <taxon>Euteleostomi</taxon>
        <taxon>Amphibia</taxon>
        <taxon>Batrachia</taxon>
        <taxon>Caudata</taxon>
        <taxon>Salamandroidea</taxon>
        <taxon>Salamandridae</taxon>
        <taxon>Pleurodelinae</taxon>
        <taxon>Pleurodeles</taxon>
    </lineage>
</organism>
<sequence length="425" mass="47897">MVLVLSSSALTLCHLDNLQLKRKKEDHTQKILLNMAHFDTNAKPFNIPKEEFDNIEAAFRLPDSVPSLSMKLLEKTQLDIAVTGESGCGKSTFINAMRGLNSDDKGAAPTGVVEKTNVPKAYPYQHRENVKLWDLPGIGTQTFTAKTYLQQVDFHRYDFFILVFSERIRENLILLAVTIQKMGKLFYFVRSKIDNDIDSSKRRKKQFNKEILLQKIRDDCTTCLTTSGVQCPHIFLLSSLNIGKFDFLQMQKVLEEELPKHKRNAFLLTLPNTSQHVVNKKKEALKTEVWKLATLSCTIAVLPVPGLSVACDIAILIKAIRGYLRDFGLDEESLQRVAGKVNKPVETIRSVIQSPVASTEITTQLIMQLMLKNGNGAFMAFEYFMSNIPLLSGGISFATTYYLLLSILDDLAEDAKRVLLKSLED</sequence>
<dbReference type="GO" id="GO:0005525">
    <property type="term" value="F:GTP binding"/>
    <property type="evidence" value="ECO:0007669"/>
    <property type="project" value="UniProtKB-KW"/>
</dbReference>
<dbReference type="InterPro" id="IPR027417">
    <property type="entry name" value="P-loop_NTPase"/>
</dbReference>
<keyword evidence="4" id="KW-0342">GTP-binding</keyword>
<dbReference type="InterPro" id="IPR051515">
    <property type="entry name" value="IRG"/>
</dbReference>
<evidence type="ECO:0000313" key="7">
    <source>
        <dbReference type="Proteomes" id="UP001066276"/>
    </source>
</evidence>
<dbReference type="GO" id="GO:0016020">
    <property type="term" value="C:membrane"/>
    <property type="evidence" value="ECO:0007669"/>
    <property type="project" value="InterPro"/>
</dbReference>
<evidence type="ECO:0000256" key="2">
    <source>
        <dbReference type="ARBA" id="ARBA00022741"/>
    </source>
</evidence>
<evidence type="ECO:0000256" key="3">
    <source>
        <dbReference type="ARBA" id="ARBA00022801"/>
    </source>
</evidence>
<gene>
    <name evidence="6" type="ORF">NDU88_010968</name>
</gene>
<comment type="caution">
    <text evidence="6">The sequence shown here is derived from an EMBL/GenBank/DDBJ whole genome shotgun (WGS) entry which is preliminary data.</text>
</comment>
<dbReference type="PROSITE" id="PS51716">
    <property type="entry name" value="G_IRG"/>
    <property type="match status" value="1"/>
</dbReference>
<name>A0AAV7PX36_PLEWA</name>
<dbReference type="SUPFAM" id="SSF52540">
    <property type="entry name" value="P-loop containing nucleoside triphosphate hydrolases"/>
    <property type="match status" value="1"/>
</dbReference>
<keyword evidence="3" id="KW-0378">Hydrolase</keyword>
<dbReference type="PANTHER" id="PTHR32341">
    <property type="entry name" value="INTERFERON-INDUCIBLE GTPASE"/>
    <property type="match status" value="1"/>
</dbReference>
<evidence type="ECO:0000259" key="5">
    <source>
        <dbReference type="PROSITE" id="PS51716"/>
    </source>
</evidence>
<dbReference type="GO" id="GO:0003924">
    <property type="term" value="F:GTPase activity"/>
    <property type="evidence" value="ECO:0007669"/>
    <property type="project" value="TreeGrafter"/>
</dbReference>
<accession>A0AAV7PX36</accession>
<dbReference type="InterPro" id="IPR030385">
    <property type="entry name" value="G_IRG_dom"/>
</dbReference>
<proteinExistence type="inferred from homology"/>
<evidence type="ECO:0000256" key="4">
    <source>
        <dbReference type="ARBA" id="ARBA00023134"/>
    </source>
</evidence>
<protein>
    <recommendedName>
        <fullName evidence="5">IRG-type G domain-containing protein</fullName>
    </recommendedName>
</protein>
<reference evidence="6" key="1">
    <citation type="journal article" date="2022" name="bioRxiv">
        <title>Sequencing and chromosome-scale assembly of the giantPleurodeles waltlgenome.</title>
        <authorList>
            <person name="Brown T."/>
            <person name="Elewa A."/>
            <person name="Iarovenko S."/>
            <person name="Subramanian E."/>
            <person name="Araus A.J."/>
            <person name="Petzold A."/>
            <person name="Susuki M."/>
            <person name="Suzuki K.-i.T."/>
            <person name="Hayashi T."/>
            <person name="Toyoda A."/>
            <person name="Oliveira C."/>
            <person name="Osipova E."/>
            <person name="Leigh N.D."/>
            <person name="Simon A."/>
            <person name="Yun M.H."/>
        </authorList>
    </citation>
    <scope>NUCLEOTIDE SEQUENCE</scope>
    <source>
        <strain evidence="6">20211129_DDA</strain>
        <tissue evidence="6">Liver</tissue>
    </source>
</reference>
<dbReference type="EMBL" id="JANPWB010000011">
    <property type="protein sequence ID" value="KAJ1132661.1"/>
    <property type="molecule type" value="Genomic_DNA"/>
</dbReference>
<dbReference type="AlphaFoldDB" id="A0AAV7PX36"/>
<dbReference type="Pfam" id="PF05049">
    <property type="entry name" value="IIGP"/>
    <property type="match status" value="1"/>
</dbReference>
<dbReference type="Gene3D" id="3.40.50.300">
    <property type="entry name" value="P-loop containing nucleotide triphosphate hydrolases"/>
    <property type="match status" value="1"/>
</dbReference>
<dbReference type="PANTHER" id="PTHR32341:SF17">
    <property type="entry name" value="IRG-TYPE G DOMAIN-CONTAINING PROTEIN"/>
    <property type="match status" value="1"/>
</dbReference>
<dbReference type="InterPro" id="IPR007743">
    <property type="entry name" value="Immunity-related_GTPase-like"/>
</dbReference>
<keyword evidence="7" id="KW-1185">Reference proteome</keyword>
<feature type="domain" description="IRG-type G" evidence="5">
    <location>
        <begin position="76"/>
        <end position="257"/>
    </location>
</feature>
<dbReference type="Proteomes" id="UP001066276">
    <property type="component" value="Chromosome 7"/>
</dbReference>
<dbReference type="FunFam" id="3.40.50.300:FF:000541">
    <property type="entry name" value="Immunity related GTPase M"/>
    <property type="match status" value="1"/>
</dbReference>
<evidence type="ECO:0000256" key="1">
    <source>
        <dbReference type="ARBA" id="ARBA00005429"/>
    </source>
</evidence>
<keyword evidence="2" id="KW-0547">Nucleotide-binding</keyword>
<evidence type="ECO:0000313" key="6">
    <source>
        <dbReference type="EMBL" id="KAJ1132661.1"/>
    </source>
</evidence>